<keyword evidence="5" id="KW-0812">Transmembrane</keyword>
<proteinExistence type="inferred from homology"/>
<gene>
    <name evidence="7" type="ORF">Rain11_2018</name>
</gene>
<comment type="caution">
    <text evidence="7">The sequence shown here is derived from an EMBL/GenBank/DDBJ whole genome shotgun (WGS) entry which is preliminary data.</text>
</comment>
<dbReference type="GO" id="GO:0016491">
    <property type="term" value="F:oxidoreductase activity"/>
    <property type="evidence" value="ECO:0007669"/>
    <property type="project" value="UniProtKB-KW"/>
</dbReference>
<evidence type="ECO:0000313" key="7">
    <source>
        <dbReference type="EMBL" id="PKQ67465.1"/>
    </source>
</evidence>
<dbReference type="InterPro" id="IPR002937">
    <property type="entry name" value="Amino_oxidase"/>
</dbReference>
<feature type="binding site" evidence="4">
    <location>
        <begin position="64"/>
        <end position="65"/>
    </location>
    <ligand>
        <name>FAD</name>
        <dbReference type="ChEBI" id="CHEBI:57692"/>
    </ligand>
</feature>
<dbReference type="PRINTS" id="PR00757">
    <property type="entry name" value="AMINEOXDASEF"/>
</dbReference>
<accession>A0A2N3IB06</accession>
<dbReference type="SUPFAM" id="SSF51905">
    <property type="entry name" value="FAD/NAD(P)-binding domain"/>
    <property type="match status" value="1"/>
</dbReference>
<feature type="domain" description="Amine oxidase" evidence="6">
    <location>
        <begin position="44"/>
        <end position="453"/>
    </location>
</feature>
<dbReference type="InterPro" id="IPR036188">
    <property type="entry name" value="FAD/NAD-bd_sf"/>
</dbReference>
<keyword evidence="5" id="KW-0472">Membrane</keyword>
<feature type="binding site" evidence="4">
    <location>
        <position position="430"/>
    </location>
    <ligand>
        <name>FAD</name>
        <dbReference type="ChEBI" id="CHEBI:57692"/>
    </ligand>
</feature>
<evidence type="ECO:0000256" key="1">
    <source>
        <dbReference type="ARBA" id="ARBA00001974"/>
    </source>
</evidence>
<evidence type="ECO:0000256" key="4">
    <source>
        <dbReference type="PIRSR" id="PIRSR601613-1"/>
    </source>
</evidence>
<keyword evidence="5" id="KW-1133">Transmembrane helix</keyword>
<dbReference type="InterPro" id="IPR001613">
    <property type="entry name" value="Flavin_amine_oxidase"/>
</dbReference>
<name>A0A2N3IB06_9BACT</name>
<dbReference type="InterPro" id="IPR050703">
    <property type="entry name" value="Flavin_MAO"/>
</dbReference>
<feature type="binding site" evidence="4">
    <location>
        <position position="348"/>
    </location>
    <ligand>
        <name>substrate</name>
    </ligand>
</feature>
<keyword evidence="3" id="KW-0560">Oxidoreductase</keyword>
<dbReference type="Pfam" id="PF01593">
    <property type="entry name" value="Amino_oxidase"/>
    <property type="match status" value="1"/>
</dbReference>
<organism evidence="7 8">
    <name type="scientific">Raineya orbicola</name>
    <dbReference type="NCBI Taxonomy" id="2016530"/>
    <lineage>
        <taxon>Bacteria</taxon>
        <taxon>Pseudomonadati</taxon>
        <taxon>Bacteroidota</taxon>
        <taxon>Cytophagia</taxon>
        <taxon>Cytophagales</taxon>
        <taxon>Raineyaceae</taxon>
        <taxon>Raineya</taxon>
    </lineage>
</organism>
<evidence type="ECO:0000259" key="6">
    <source>
        <dbReference type="Pfam" id="PF01593"/>
    </source>
</evidence>
<dbReference type="OrthoDB" id="56323at2"/>
<dbReference type="SUPFAM" id="SSF54373">
    <property type="entry name" value="FAD-linked reductases, C-terminal domain"/>
    <property type="match status" value="1"/>
</dbReference>
<evidence type="ECO:0000256" key="5">
    <source>
        <dbReference type="SAM" id="Phobius"/>
    </source>
</evidence>
<dbReference type="AlphaFoldDB" id="A0A2N3IB06"/>
<feature type="binding site" evidence="4">
    <location>
        <position position="245"/>
    </location>
    <ligand>
        <name>FAD</name>
        <dbReference type="ChEBI" id="CHEBI:57692"/>
    </ligand>
</feature>
<feature type="transmembrane region" description="Helical" evidence="5">
    <location>
        <begin position="37"/>
        <end position="54"/>
    </location>
</feature>
<comment type="cofactor">
    <cofactor evidence="1">
        <name>FAD</name>
        <dbReference type="ChEBI" id="CHEBI:57692"/>
    </cofactor>
</comment>
<evidence type="ECO:0000313" key="8">
    <source>
        <dbReference type="Proteomes" id="UP000233387"/>
    </source>
</evidence>
<comment type="similarity">
    <text evidence="2">Belongs to the flavin monoamine oxidase family.</text>
</comment>
<dbReference type="EMBL" id="NKXO01000033">
    <property type="protein sequence ID" value="PKQ67465.1"/>
    <property type="molecule type" value="Genomic_DNA"/>
</dbReference>
<reference evidence="7 8" key="1">
    <citation type="submission" date="2017-06" db="EMBL/GenBank/DDBJ databases">
        <title>Raineya orbicola gen. nov., sp. nov. a slightly thermophilic bacterium of the phylum Bacteroidetes and the description of Raineyaceae fam. nov.</title>
        <authorList>
            <person name="Albuquerque L."/>
            <person name="Polonia A.R.M."/>
            <person name="Barroso C."/>
            <person name="Froufe H.J.C."/>
            <person name="Lage O."/>
            <person name="Lobo-Da-Cunha A."/>
            <person name="Egas C."/>
            <person name="Da Costa M.S."/>
        </authorList>
    </citation>
    <scope>NUCLEOTIDE SEQUENCE [LARGE SCALE GENOMIC DNA]</scope>
    <source>
        <strain evidence="7 8">SPSPC-11</strain>
    </source>
</reference>
<keyword evidence="8" id="KW-1185">Reference proteome</keyword>
<protein>
    <submittedName>
        <fullName evidence="7">Monoamine oxidase</fullName>
    </submittedName>
</protein>
<sequence>MQRRDFLKKTSLLATSTYLTHLPEWSDFERLKKGEKVLILGAGLAGLSAAYVLSKNNVPVKLLEARTRIGGRIFTYFFPRNEQLHTELGAEWVGDSHNTIKQICQELNLPLVKHQFQIDWFLENKMYKAETMPFSKEWSLKLQKIFADFRKMSEKEQKKLDQISWWRFLVNNGIPEQELTCRELNDSTDFGESIHFTSAFAALSEYADSSQYNEMDYKIQGGNSSIIKALAQKVGENNTFLGKKVKVIRQQSKKVEVICEDASTYEADKVICTLPVYALAQINFEPTLPESKKLALQQLQYARIIKMAVLFRERFWQREDFALCTDLEGHFVFHTTQNQANSKGILHFYAIGDKAYILARKNKEARKKVVIDTLQPIFGNIEALIEDITGYYWGSDAYTQGAYALYQLGQWFNIRQTLAQPFKNVFFAGEHLAEWQGFMEGAAQTGKEIAEKLIGK</sequence>
<evidence type="ECO:0000256" key="2">
    <source>
        <dbReference type="ARBA" id="ARBA00005995"/>
    </source>
</evidence>
<dbReference type="RefSeq" id="WP_101359283.1">
    <property type="nucleotide sequence ID" value="NZ_NKXO01000033.1"/>
</dbReference>
<dbReference type="PANTHER" id="PTHR43563:SF1">
    <property type="entry name" value="AMINE OXIDASE [FLAVIN-CONTAINING] B"/>
    <property type="match status" value="1"/>
</dbReference>
<evidence type="ECO:0000256" key="3">
    <source>
        <dbReference type="ARBA" id="ARBA00023002"/>
    </source>
</evidence>
<dbReference type="PANTHER" id="PTHR43563">
    <property type="entry name" value="AMINE OXIDASE"/>
    <property type="match status" value="1"/>
</dbReference>
<dbReference type="Proteomes" id="UP000233387">
    <property type="component" value="Unassembled WGS sequence"/>
</dbReference>
<dbReference type="Gene3D" id="3.50.50.60">
    <property type="entry name" value="FAD/NAD(P)-binding domain"/>
    <property type="match status" value="1"/>
</dbReference>